<sequence>MHHIVGLWAKVDWSKLDFYLSTYSFPSVSHQGLEILEHIKYLILGLQSKYSEFARMISSIKVTK</sequence>
<dbReference type="AlphaFoldDB" id="A0A0V0GVB3"/>
<organism evidence="1">
    <name type="scientific">Solanum chacoense</name>
    <name type="common">Chaco potato</name>
    <dbReference type="NCBI Taxonomy" id="4108"/>
    <lineage>
        <taxon>Eukaryota</taxon>
        <taxon>Viridiplantae</taxon>
        <taxon>Streptophyta</taxon>
        <taxon>Embryophyta</taxon>
        <taxon>Tracheophyta</taxon>
        <taxon>Spermatophyta</taxon>
        <taxon>Magnoliopsida</taxon>
        <taxon>eudicotyledons</taxon>
        <taxon>Gunneridae</taxon>
        <taxon>Pentapetalae</taxon>
        <taxon>asterids</taxon>
        <taxon>lamiids</taxon>
        <taxon>Solanales</taxon>
        <taxon>Solanaceae</taxon>
        <taxon>Solanoideae</taxon>
        <taxon>Solaneae</taxon>
        <taxon>Solanum</taxon>
    </lineage>
</organism>
<evidence type="ECO:0000313" key="1">
    <source>
        <dbReference type="EMBL" id="JAP11689.1"/>
    </source>
</evidence>
<reference evidence="1" key="1">
    <citation type="submission" date="2015-12" db="EMBL/GenBank/DDBJ databases">
        <title>Gene expression during late stages of embryo sac development: a critical building block for successful pollen-pistil interactions.</title>
        <authorList>
            <person name="Liu Y."/>
            <person name="Joly V."/>
            <person name="Sabar M."/>
            <person name="Matton D.P."/>
        </authorList>
    </citation>
    <scope>NUCLEOTIDE SEQUENCE</scope>
</reference>
<dbReference type="EMBL" id="GEDG01030886">
    <property type="protein sequence ID" value="JAP11689.1"/>
    <property type="molecule type" value="Transcribed_RNA"/>
</dbReference>
<protein>
    <submittedName>
        <fullName evidence="1">Putative ovule protein</fullName>
    </submittedName>
</protein>
<accession>A0A0V0GVB3</accession>
<proteinExistence type="predicted"/>
<name>A0A0V0GVB3_SOLCH</name>